<comment type="caution">
    <text evidence="5">The sequence shown here is derived from an EMBL/GenBank/DDBJ whole genome shotgun (WGS) entry which is preliminary data.</text>
</comment>
<dbReference type="PROSITE" id="PS50042">
    <property type="entry name" value="CNMP_BINDING_3"/>
    <property type="match status" value="1"/>
</dbReference>
<dbReference type="Pfam" id="PF00027">
    <property type="entry name" value="cNMP_binding"/>
    <property type="match status" value="1"/>
</dbReference>
<keyword evidence="1" id="KW-0805">Transcription regulation</keyword>
<dbReference type="GO" id="GO:0006355">
    <property type="term" value="P:regulation of DNA-templated transcription"/>
    <property type="evidence" value="ECO:0007669"/>
    <property type="project" value="InterPro"/>
</dbReference>
<feature type="domain" description="Cyclic nucleotide-binding" evidence="4">
    <location>
        <begin position="8"/>
        <end position="128"/>
    </location>
</feature>
<evidence type="ECO:0000256" key="2">
    <source>
        <dbReference type="ARBA" id="ARBA00023125"/>
    </source>
</evidence>
<keyword evidence="3" id="KW-0804">Transcription</keyword>
<protein>
    <submittedName>
        <fullName evidence="5">Crp/Fnr family transcriptional regulator</fullName>
    </submittedName>
</protein>
<dbReference type="CDD" id="cd00038">
    <property type="entry name" value="CAP_ED"/>
    <property type="match status" value="1"/>
</dbReference>
<dbReference type="InterPro" id="IPR012318">
    <property type="entry name" value="HTH_CRP"/>
</dbReference>
<evidence type="ECO:0000256" key="3">
    <source>
        <dbReference type="ARBA" id="ARBA00023163"/>
    </source>
</evidence>
<sequence length="192" mass="22334">MVRINKDLLAFVSRLYETESFNHFFLENYSPKQSLIKQGKKVFSVFIIKSGIAKCYLSEDNGKDFIQEFFSDGEIFGEIETINEHLSFCSIEAITDLQVFEIKGDKFHKLLRSNSKFNELILKAFANKVKYKAIRHGYNQSHTIEDKLLRLMNEFPELLQHISKQDIANYLGVTARSLNRTLSDMGKKFDLM</sequence>
<dbReference type="InterPro" id="IPR000595">
    <property type="entry name" value="cNMP-bd_dom"/>
</dbReference>
<dbReference type="EMBL" id="JAEUGD010000042">
    <property type="protein sequence ID" value="MBL6447342.1"/>
    <property type="molecule type" value="Genomic_DNA"/>
</dbReference>
<dbReference type="Gene3D" id="2.60.120.10">
    <property type="entry name" value="Jelly Rolls"/>
    <property type="match status" value="1"/>
</dbReference>
<dbReference type="AlphaFoldDB" id="A0A937FYV4"/>
<proteinExistence type="predicted"/>
<keyword evidence="6" id="KW-1185">Reference proteome</keyword>
<dbReference type="SMART" id="SM00100">
    <property type="entry name" value="cNMP"/>
    <property type="match status" value="1"/>
</dbReference>
<reference evidence="5" key="1">
    <citation type="submission" date="2021-01" db="EMBL/GenBank/DDBJ databases">
        <title>Fulvivirga kasyanovii gen. nov., sp nov., a novel member of the phylum Bacteroidetes isolated from seawater in a mussel farm.</title>
        <authorList>
            <person name="Zhao L.-H."/>
            <person name="Wang Z.-J."/>
        </authorList>
    </citation>
    <scope>NUCLEOTIDE SEQUENCE</scope>
    <source>
        <strain evidence="5">29W222</strain>
    </source>
</reference>
<evidence type="ECO:0000256" key="1">
    <source>
        <dbReference type="ARBA" id="ARBA00023015"/>
    </source>
</evidence>
<dbReference type="Pfam" id="PF00325">
    <property type="entry name" value="Crp"/>
    <property type="match status" value="1"/>
</dbReference>
<evidence type="ECO:0000259" key="4">
    <source>
        <dbReference type="PROSITE" id="PS50042"/>
    </source>
</evidence>
<name>A0A937FYV4_9BACT</name>
<gene>
    <name evidence="5" type="ORF">JMN32_13570</name>
</gene>
<dbReference type="RefSeq" id="WP_202856854.1">
    <property type="nucleotide sequence ID" value="NZ_JAEUGD010000042.1"/>
</dbReference>
<dbReference type="InterPro" id="IPR018490">
    <property type="entry name" value="cNMP-bd_dom_sf"/>
</dbReference>
<evidence type="ECO:0000313" key="5">
    <source>
        <dbReference type="EMBL" id="MBL6447342.1"/>
    </source>
</evidence>
<dbReference type="SUPFAM" id="SSF51206">
    <property type="entry name" value="cAMP-binding domain-like"/>
    <property type="match status" value="1"/>
</dbReference>
<evidence type="ECO:0000313" key="6">
    <source>
        <dbReference type="Proteomes" id="UP000614216"/>
    </source>
</evidence>
<dbReference type="InterPro" id="IPR014710">
    <property type="entry name" value="RmlC-like_jellyroll"/>
</dbReference>
<dbReference type="GO" id="GO:0003677">
    <property type="term" value="F:DNA binding"/>
    <property type="evidence" value="ECO:0007669"/>
    <property type="project" value="UniProtKB-KW"/>
</dbReference>
<dbReference type="Proteomes" id="UP000614216">
    <property type="component" value="Unassembled WGS sequence"/>
</dbReference>
<organism evidence="5 6">
    <name type="scientific">Fulvivirga marina</name>
    <dbReference type="NCBI Taxonomy" id="2494733"/>
    <lineage>
        <taxon>Bacteria</taxon>
        <taxon>Pseudomonadati</taxon>
        <taxon>Bacteroidota</taxon>
        <taxon>Cytophagia</taxon>
        <taxon>Cytophagales</taxon>
        <taxon>Fulvivirgaceae</taxon>
        <taxon>Fulvivirga</taxon>
    </lineage>
</organism>
<keyword evidence="2" id="KW-0238">DNA-binding</keyword>
<accession>A0A937FYV4</accession>